<evidence type="ECO:0000313" key="1">
    <source>
        <dbReference type="EMBL" id="SNB73922.1"/>
    </source>
</evidence>
<protein>
    <submittedName>
        <fullName evidence="1">Uncharacterized protein</fullName>
    </submittedName>
</protein>
<accession>A0A212RNC5</accession>
<keyword evidence="2" id="KW-1185">Reference proteome</keyword>
<evidence type="ECO:0000313" key="2">
    <source>
        <dbReference type="Proteomes" id="UP000197065"/>
    </source>
</evidence>
<sequence>MAGINQVCRGTGGLDGVARDTERSVYFPFS</sequence>
<gene>
    <name evidence="1" type="ORF">SAMN07250955_11129</name>
</gene>
<dbReference type="AlphaFoldDB" id="A0A212RNC5"/>
<organism evidence="1 2">
    <name type="scientific">Arboricoccus pini</name>
    <dbReference type="NCBI Taxonomy" id="1963835"/>
    <lineage>
        <taxon>Bacteria</taxon>
        <taxon>Pseudomonadati</taxon>
        <taxon>Pseudomonadota</taxon>
        <taxon>Alphaproteobacteria</taxon>
        <taxon>Geminicoccales</taxon>
        <taxon>Geminicoccaceae</taxon>
        <taxon>Arboricoccus</taxon>
    </lineage>
</organism>
<dbReference type="Proteomes" id="UP000197065">
    <property type="component" value="Unassembled WGS sequence"/>
</dbReference>
<name>A0A212RNC5_9PROT</name>
<dbReference type="EMBL" id="FYEH01000011">
    <property type="protein sequence ID" value="SNB73922.1"/>
    <property type="molecule type" value="Genomic_DNA"/>
</dbReference>
<proteinExistence type="predicted"/>
<reference evidence="1 2" key="1">
    <citation type="submission" date="2017-06" db="EMBL/GenBank/DDBJ databases">
        <authorList>
            <person name="Kim H.J."/>
            <person name="Triplett B.A."/>
        </authorList>
    </citation>
    <scope>NUCLEOTIDE SEQUENCE [LARGE SCALE GENOMIC DNA]</scope>
    <source>
        <strain evidence="1 2">B29T1</strain>
    </source>
</reference>